<accession>A0A9D1EL49</accession>
<gene>
    <name evidence="6" type="ORF">IAB98_11150</name>
</gene>
<dbReference type="InterPro" id="IPR023214">
    <property type="entry name" value="HAD_sf"/>
</dbReference>
<reference evidence="6" key="1">
    <citation type="submission" date="2020-10" db="EMBL/GenBank/DDBJ databases">
        <authorList>
            <person name="Gilroy R."/>
        </authorList>
    </citation>
    <scope>NUCLEOTIDE SEQUENCE</scope>
    <source>
        <strain evidence="6">ChiSxjej1B13-7041</strain>
    </source>
</reference>
<organism evidence="6 7">
    <name type="scientific">Candidatus Egerieimonas intestinavium</name>
    <dbReference type="NCBI Taxonomy" id="2840777"/>
    <lineage>
        <taxon>Bacteria</taxon>
        <taxon>Bacillati</taxon>
        <taxon>Bacillota</taxon>
        <taxon>Clostridia</taxon>
        <taxon>Lachnospirales</taxon>
        <taxon>Lachnospiraceae</taxon>
        <taxon>Lachnospiraceae incertae sedis</taxon>
        <taxon>Candidatus Egerieimonas</taxon>
    </lineage>
</organism>
<keyword evidence="3" id="KW-0479">Metal-binding</keyword>
<dbReference type="SUPFAM" id="SSF56784">
    <property type="entry name" value="HAD-like"/>
    <property type="match status" value="1"/>
</dbReference>
<name>A0A9D1EL49_9FIRM</name>
<comment type="similarity">
    <text evidence="2">Belongs to the HAD-like hydrolase superfamily. CbbY/CbbZ/Gph/YieH family.</text>
</comment>
<dbReference type="EMBL" id="DVHU01000099">
    <property type="protein sequence ID" value="HIR93962.1"/>
    <property type="molecule type" value="Genomic_DNA"/>
</dbReference>
<dbReference type="InterPro" id="IPR036412">
    <property type="entry name" value="HAD-like_sf"/>
</dbReference>
<evidence type="ECO:0000313" key="7">
    <source>
        <dbReference type="Proteomes" id="UP000886841"/>
    </source>
</evidence>
<dbReference type="GO" id="GO:0046872">
    <property type="term" value="F:metal ion binding"/>
    <property type="evidence" value="ECO:0007669"/>
    <property type="project" value="UniProtKB-KW"/>
</dbReference>
<comment type="cofactor">
    <cofactor evidence="1">
        <name>Mg(2+)</name>
        <dbReference type="ChEBI" id="CHEBI:18420"/>
    </cofactor>
</comment>
<dbReference type="InterPro" id="IPR023198">
    <property type="entry name" value="PGP-like_dom2"/>
</dbReference>
<dbReference type="Gene3D" id="3.40.50.1000">
    <property type="entry name" value="HAD superfamily/HAD-like"/>
    <property type="match status" value="1"/>
</dbReference>
<keyword evidence="4" id="KW-0460">Magnesium</keyword>
<evidence type="ECO:0000256" key="4">
    <source>
        <dbReference type="ARBA" id="ARBA00022842"/>
    </source>
</evidence>
<evidence type="ECO:0000256" key="3">
    <source>
        <dbReference type="ARBA" id="ARBA00022723"/>
    </source>
</evidence>
<evidence type="ECO:0000256" key="2">
    <source>
        <dbReference type="ARBA" id="ARBA00006171"/>
    </source>
</evidence>
<keyword evidence="5" id="KW-0119">Carbohydrate metabolism</keyword>
<dbReference type="SFLD" id="SFLDG01135">
    <property type="entry name" value="C1.5.6:_HAD__Beta-PGM__Phospha"/>
    <property type="match status" value="1"/>
</dbReference>
<dbReference type="Gene3D" id="1.10.150.240">
    <property type="entry name" value="Putative phosphatase, domain 2"/>
    <property type="match status" value="1"/>
</dbReference>
<dbReference type="SFLD" id="SFLDG01129">
    <property type="entry name" value="C1.5:_HAD__Beta-PGM__Phosphata"/>
    <property type="match status" value="1"/>
</dbReference>
<dbReference type="InterPro" id="IPR051600">
    <property type="entry name" value="Beta-PGM-like"/>
</dbReference>
<dbReference type="InterPro" id="IPR006439">
    <property type="entry name" value="HAD-SF_hydro_IA"/>
</dbReference>
<dbReference type="SFLD" id="SFLDS00003">
    <property type="entry name" value="Haloacid_Dehalogenase"/>
    <property type="match status" value="1"/>
</dbReference>
<reference evidence="6" key="2">
    <citation type="journal article" date="2021" name="PeerJ">
        <title>Extensive microbial diversity within the chicken gut microbiome revealed by metagenomics and culture.</title>
        <authorList>
            <person name="Gilroy R."/>
            <person name="Ravi A."/>
            <person name="Getino M."/>
            <person name="Pursley I."/>
            <person name="Horton D.L."/>
            <person name="Alikhan N.F."/>
            <person name="Baker D."/>
            <person name="Gharbi K."/>
            <person name="Hall N."/>
            <person name="Watson M."/>
            <person name="Adriaenssens E.M."/>
            <person name="Foster-Nyarko E."/>
            <person name="Jarju S."/>
            <person name="Secka A."/>
            <person name="Antonio M."/>
            <person name="Oren A."/>
            <person name="Chaudhuri R.R."/>
            <person name="La Ragione R."/>
            <person name="Hildebrand F."/>
            <person name="Pallen M.J."/>
        </authorList>
    </citation>
    <scope>NUCLEOTIDE SEQUENCE</scope>
    <source>
        <strain evidence="6">ChiSxjej1B13-7041</strain>
    </source>
</reference>
<evidence type="ECO:0000256" key="5">
    <source>
        <dbReference type="ARBA" id="ARBA00023277"/>
    </source>
</evidence>
<evidence type="ECO:0000256" key="1">
    <source>
        <dbReference type="ARBA" id="ARBA00001946"/>
    </source>
</evidence>
<protein>
    <submittedName>
        <fullName evidence="6">HAD family phosphatase</fullName>
    </submittedName>
</protein>
<dbReference type="PANTHER" id="PTHR46193">
    <property type="entry name" value="6-PHOSPHOGLUCONATE PHOSPHATASE"/>
    <property type="match status" value="1"/>
</dbReference>
<dbReference type="NCBIfam" id="TIGR01509">
    <property type="entry name" value="HAD-SF-IA-v3"/>
    <property type="match status" value="1"/>
</dbReference>
<dbReference type="AlphaFoldDB" id="A0A9D1EL49"/>
<evidence type="ECO:0000313" key="6">
    <source>
        <dbReference type="EMBL" id="HIR93962.1"/>
    </source>
</evidence>
<dbReference type="Proteomes" id="UP000886841">
    <property type="component" value="Unassembled WGS sequence"/>
</dbReference>
<dbReference type="PRINTS" id="PR00413">
    <property type="entry name" value="HADHALOGNASE"/>
</dbReference>
<proteinExistence type="inferred from homology"/>
<dbReference type="Pfam" id="PF00702">
    <property type="entry name" value="Hydrolase"/>
    <property type="match status" value="1"/>
</dbReference>
<sequence length="226" mass="25631">MNTPGKLTNIIFDMDGCLIDSEQAYIRAWAYAFERKKIPIEMSEIISWAGEGKLVINDKVTAITGSRELAMEMRQIREDYFYVLLDQGEVMIKPYAYEILDFIKSQGLGIAIASSTFSDRGERMLEKFQLKKWISTVTWGDEVAVAKPDPEVYLKTLDKLKAQKEDCLVFEDSYNGVVAAVRAGLTVVNVPDTSVRQTREIPPVYAVIPDFREGIEIIRRRLSCGD</sequence>
<dbReference type="CDD" id="cd07505">
    <property type="entry name" value="HAD_BPGM-like"/>
    <property type="match status" value="1"/>
</dbReference>
<dbReference type="PANTHER" id="PTHR46193:SF18">
    <property type="entry name" value="HEXITOL PHOSPHATASE B"/>
    <property type="match status" value="1"/>
</dbReference>
<dbReference type="GO" id="GO:0003824">
    <property type="term" value="F:catalytic activity"/>
    <property type="evidence" value="ECO:0007669"/>
    <property type="project" value="UniProtKB-ARBA"/>
</dbReference>
<comment type="caution">
    <text evidence="6">The sequence shown here is derived from an EMBL/GenBank/DDBJ whole genome shotgun (WGS) entry which is preliminary data.</text>
</comment>